<accession>A0A8J2LW01</accession>
<reference evidence="1" key="1">
    <citation type="submission" date="2021-06" db="EMBL/GenBank/DDBJ databases">
        <authorList>
            <person name="Hodson N. C."/>
            <person name="Mongue J. A."/>
            <person name="Jaron S. K."/>
        </authorList>
    </citation>
    <scope>NUCLEOTIDE SEQUENCE</scope>
</reference>
<dbReference type="AlphaFoldDB" id="A0A8J2LW01"/>
<organism evidence="1 2">
    <name type="scientific">Allacma fusca</name>
    <dbReference type="NCBI Taxonomy" id="39272"/>
    <lineage>
        <taxon>Eukaryota</taxon>
        <taxon>Metazoa</taxon>
        <taxon>Ecdysozoa</taxon>
        <taxon>Arthropoda</taxon>
        <taxon>Hexapoda</taxon>
        <taxon>Collembola</taxon>
        <taxon>Symphypleona</taxon>
        <taxon>Sminthuridae</taxon>
        <taxon>Allacma</taxon>
    </lineage>
</organism>
<evidence type="ECO:0000313" key="2">
    <source>
        <dbReference type="Proteomes" id="UP000708208"/>
    </source>
</evidence>
<gene>
    <name evidence="1" type="ORF">AFUS01_LOCUS39523</name>
</gene>
<keyword evidence="2" id="KW-1185">Reference proteome</keyword>
<comment type="caution">
    <text evidence="1">The sequence shown here is derived from an EMBL/GenBank/DDBJ whole genome shotgun (WGS) entry which is preliminary data.</text>
</comment>
<proteinExistence type="predicted"/>
<name>A0A8J2LW01_9HEXA</name>
<protein>
    <submittedName>
        <fullName evidence="1">Uncharacterized protein</fullName>
    </submittedName>
</protein>
<sequence length="104" mass="12330">MEPKTEFHTTEISTVRAQKFQQSTELTTKNFNLRHQFSDREPSFSTAVKEAKLWRALYRAYTLTSELGKLNRTTQAMKEFNNKNPFAFFNYPKQMMKLLTKNIL</sequence>
<dbReference type="EMBL" id="CAJVCH010552479">
    <property type="protein sequence ID" value="CAG7829670.1"/>
    <property type="molecule type" value="Genomic_DNA"/>
</dbReference>
<dbReference type="Proteomes" id="UP000708208">
    <property type="component" value="Unassembled WGS sequence"/>
</dbReference>
<evidence type="ECO:0000313" key="1">
    <source>
        <dbReference type="EMBL" id="CAG7829670.1"/>
    </source>
</evidence>